<evidence type="ECO:0000256" key="6">
    <source>
        <dbReference type="RuleBase" id="RU003797"/>
    </source>
</evidence>
<accession>A0A2Z6DXL7</accession>
<dbReference type="InterPro" id="IPR025657">
    <property type="entry name" value="RadC_JAB"/>
</dbReference>
<evidence type="ECO:0000313" key="9">
    <source>
        <dbReference type="Proteomes" id="UP000262004"/>
    </source>
</evidence>
<dbReference type="InterPro" id="IPR001405">
    <property type="entry name" value="UPF0758"/>
</dbReference>
<gene>
    <name evidence="8" type="primary">radC</name>
    <name evidence="8" type="ORF">HPTL_0801</name>
</gene>
<dbReference type="OrthoDB" id="9804482at2"/>
<dbReference type="PROSITE" id="PS50249">
    <property type="entry name" value="MPN"/>
    <property type="match status" value="1"/>
</dbReference>
<keyword evidence="9" id="KW-1185">Reference proteome</keyword>
<dbReference type="Proteomes" id="UP000262004">
    <property type="component" value="Chromosome"/>
</dbReference>
<dbReference type="SUPFAM" id="SSF47781">
    <property type="entry name" value="RuvA domain 2-like"/>
    <property type="match status" value="1"/>
</dbReference>
<dbReference type="Pfam" id="PF04002">
    <property type="entry name" value="RadC"/>
    <property type="match status" value="1"/>
</dbReference>
<dbReference type="InterPro" id="IPR010994">
    <property type="entry name" value="RuvA_2-like"/>
</dbReference>
<dbReference type="Gene3D" id="3.40.140.10">
    <property type="entry name" value="Cytidine Deaminase, domain 2"/>
    <property type="match status" value="1"/>
</dbReference>
<dbReference type="NCBIfam" id="NF000642">
    <property type="entry name" value="PRK00024.1"/>
    <property type="match status" value="1"/>
</dbReference>
<dbReference type="RefSeq" id="WP_119334846.1">
    <property type="nucleotide sequence ID" value="NZ_AP018558.1"/>
</dbReference>
<evidence type="ECO:0000256" key="4">
    <source>
        <dbReference type="ARBA" id="ARBA00022833"/>
    </source>
</evidence>
<dbReference type="NCBIfam" id="TIGR00608">
    <property type="entry name" value="radc"/>
    <property type="match status" value="1"/>
</dbReference>
<dbReference type="CDD" id="cd08071">
    <property type="entry name" value="MPN_DUF2466"/>
    <property type="match status" value="1"/>
</dbReference>
<dbReference type="PROSITE" id="PS01302">
    <property type="entry name" value="UPF0758"/>
    <property type="match status" value="1"/>
</dbReference>
<keyword evidence="4" id="KW-0862">Zinc</keyword>
<dbReference type="KEGG" id="htl:HPTL_0801"/>
<keyword evidence="2" id="KW-0479">Metal-binding</keyword>
<organism evidence="8 9">
    <name type="scientific">Hydrogenophilus thermoluteolus</name>
    <name type="common">Pseudomonas hydrogenothermophila</name>
    <dbReference type="NCBI Taxonomy" id="297"/>
    <lineage>
        <taxon>Bacteria</taxon>
        <taxon>Pseudomonadati</taxon>
        <taxon>Pseudomonadota</taxon>
        <taxon>Hydrogenophilia</taxon>
        <taxon>Hydrogenophilales</taxon>
        <taxon>Hydrogenophilaceae</taxon>
        <taxon>Hydrogenophilus</taxon>
    </lineage>
</organism>
<sequence>MSISDWPEAERPREKLLTRGAQALSDAELLAIFLRVGVRGKSAVDLARDLIAAFGGIARLIHCEPQQLAQMPGIGPAKTAQLLAALELARRALWQEAQAVPAFERPQAVKDWLRLQIGGLPHESFLVLLLDQRHRLLKSETLFRGTVAEAAVYPREVAKLALTLNASAVIVAHNHPSGHAVPSRDDIAVTQRLQNALRLIDVRLLDHFLVTRDTAVSFAEHGWLDPT</sequence>
<dbReference type="GO" id="GO:0006508">
    <property type="term" value="P:proteolysis"/>
    <property type="evidence" value="ECO:0007669"/>
    <property type="project" value="UniProtKB-KW"/>
</dbReference>
<proteinExistence type="inferred from homology"/>
<dbReference type="PANTHER" id="PTHR30471">
    <property type="entry name" value="DNA REPAIR PROTEIN RADC"/>
    <property type="match status" value="1"/>
</dbReference>
<dbReference type="PANTHER" id="PTHR30471:SF3">
    <property type="entry name" value="UPF0758 PROTEIN YEES-RELATED"/>
    <property type="match status" value="1"/>
</dbReference>
<keyword evidence="1" id="KW-0645">Protease</keyword>
<evidence type="ECO:0000256" key="3">
    <source>
        <dbReference type="ARBA" id="ARBA00022801"/>
    </source>
</evidence>
<dbReference type="GO" id="GO:0008237">
    <property type="term" value="F:metallopeptidase activity"/>
    <property type="evidence" value="ECO:0007669"/>
    <property type="project" value="UniProtKB-KW"/>
</dbReference>
<dbReference type="Gene3D" id="1.10.150.20">
    <property type="entry name" value="5' to 3' exonuclease, C-terminal subdomain"/>
    <property type="match status" value="1"/>
</dbReference>
<evidence type="ECO:0000256" key="5">
    <source>
        <dbReference type="ARBA" id="ARBA00023049"/>
    </source>
</evidence>
<dbReference type="GO" id="GO:0046872">
    <property type="term" value="F:metal ion binding"/>
    <property type="evidence" value="ECO:0007669"/>
    <property type="project" value="UniProtKB-KW"/>
</dbReference>
<evidence type="ECO:0000259" key="7">
    <source>
        <dbReference type="PROSITE" id="PS50249"/>
    </source>
</evidence>
<dbReference type="Pfam" id="PF20582">
    <property type="entry name" value="UPF0758_N"/>
    <property type="match status" value="1"/>
</dbReference>
<dbReference type="EMBL" id="AP018558">
    <property type="protein sequence ID" value="BBD77069.1"/>
    <property type="molecule type" value="Genomic_DNA"/>
</dbReference>
<feature type="domain" description="MPN" evidence="7">
    <location>
        <begin position="102"/>
        <end position="224"/>
    </location>
</feature>
<dbReference type="SUPFAM" id="SSF102712">
    <property type="entry name" value="JAB1/MPN domain"/>
    <property type="match status" value="1"/>
</dbReference>
<dbReference type="InterPro" id="IPR037518">
    <property type="entry name" value="MPN"/>
</dbReference>
<dbReference type="InterPro" id="IPR046778">
    <property type="entry name" value="UPF0758_N"/>
</dbReference>
<name>A0A2Z6DXL7_HYDTE</name>
<evidence type="ECO:0000256" key="2">
    <source>
        <dbReference type="ARBA" id="ARBA00022723"/>
    </source>
</evidence>
<protein>
    <submittedName>
        <fullName evidence="8">DNA repair protein radC</fullName>
    </submittedName>
</protein>
<dbReference type="AlphaFoldDB" id="A0A2Z6DXL7"/>
<dbReference type="InterPro" id="IPR020891">
    <property type="entry name" value="UPF0758_CS"/>
</dbReference>
<keyword evidence="3" id="KW-0378">Hydrolase</keyword>
<reference evidence="8 9" key="1">
    <citation type="submission" date="2018-04" db="EMBL/GenBank/DDBJ databases">
        <title>Complete genome sequence of Hydrogenophilus thermoluteolus TH-1.</title>
        <authorList>
            <person name="Arai H."/>
        </authorList>
    </citation>
    <scope>NUCLEOTIDE SEQUENCE [LARGE SCALE GENOMIC DNA]</scope>
    <source>
        <strain evidence="8 9">TH-1</strain>
    </source>
</reference>
<evidence type="ECO:0000313" key="8">
    <source>
        <dbReference type="EMBL" id="BBD77069.1"/>
    </source>
</evidence>
<evidence type="ECO:0000256" key="1">
    <source>
        <dbReference type="ARBA" id="ARBA00022670"/>
    </source>
</evidence>
<comment type="similarity">
    <text evidence="6">Belongs to the UPF0758 family.</text>
</comment>
<keyword evidence="5" id="KW-0482">Metalloprotease</keyword>